<dbReference type="HOGENOM" id="CLU_085529_0_0_1"/>
<accession>G7LAH0</accession>
<reference evidence="1 3" key="1">
    <citation type="journal article" date="2011" name="Nature">
        <title>The Medicago genome provides insight into the evolution of rhizobial symbioses.</title>
        <authorList>
            <person name="Young N.D."/>
            <person name="Debelle F."/>
            <person name="Oldroyd G.E."/>
            <person name="Geurts R."/>
            <person name="Cannon S.B."/>
            <person name="Udvardi M.K."/>
            <person name="Benedito V.A."/>
            <person name="Mayer K.F."/>
            <person name="Gouzy J."/>
            <person name="Schoof H."/>
            <person name="Van de Peer Y."/>
            <person name="Proost S."/>
            <person name="Cook D.R."/>
            <person name="Meyers B.C."/>
            <person name="Spannagl M."/>
            <person name="Cheung F."/>
            <person name="De Mita S."/>
            <person name="Krishnakumar V."/>
            <person name="Gundlach H."/>
            <person name="Zhou S."/>
            <person name="Mudge J."/>
            <person name="Bharti A.K."/>
            <person name="Murray J.D."/>
            <person name="Naoumkina M.A."/>
            <person name="Rosen B."/>
            <person name="Silverstein K.A."/>
            <person name="Tang H."/>
            <person name="Rombauts S."/>
            <person name="Zhao P.X."/>
            <person name="Zhou P."/>
            <person name="Barbe V."/>
            <person name="Bardou P."/>
            <person name="Bechner M."/>
            <person name="Bellec A."/>
            <person name="Berger A."/>
            <person name="Berges H."/>
            <person name="Bidwell S."/>
            <person name="Bisseling T."/>
            <person name="Choisne N."/>
            <person name="Couloux A."/>
            <person name="Denny R."/>
            <person name="Deshpande S."/>
            <person name="Dai X."/>
            <person name="Doyle J.J."/>
            <person name="Dudez A.M."/>
            <person name="Farmer A.D."/>
            <person name="Fouteau S."/>
            <person name="Franken C."/>
            <person name="Gibelin C."/>
            <person name="Gish J."/>
            <person name="Goldstein S."/>
            <person name="Gonzalez A.J."/>
            <person name="Green P.J."/>
            <person name="Hallab A."/>
            <person name="Hartog M."/>
            <person name="Hua A."/>
            <person name="Humphray S.J."/>
            <person name="Jeong D.H."/>
            <person name="Jing Y."/>
            <person name="Jocker A."/>
            <person name="Kenton S.M."/>
            <person name="Kim D.J."/>
            <person name="Klee K."/>
            <person name="Lai H."/>
            <person name="Lang C."/>
            <person name="Lin S."/>
            <person name="Macmil S.L."/>
            <person name="Magdelenat G."/>
            <person name="Matthews L."/>
            <person name="McCorrison J."/>
            <person name="Monaghan E.L."/>
            <person name="Mun J.H."/>
            <person name="Najar F.Z."/>
            <person name="Nicholson C."/>
            <person name="Noirot C."/>
            <person name="O'Bleness M."/>
            <person name="Paule C.R."/>
            <person name="Poulain J."/>
            <person name="Prion F."/>
            <person name="Qin B."/>
            <person name="Qu C."/>
            <person name="Retzel E.F."/>
            <person name="Riddle C."/>
            <person name="Sallet E."/>
            <person name="Samain S."/>
            <person name="Samson N."/>
            <person name="Sanders I."/>
            <person name="Saurat O."/>
            <person name="Scarpelli C."/>
            <person name="Schiex T."/>
            <person name="Segurens B."/>
            <person name="Severin A.J."/>
            <person name="Sherrier D.J."/>
            <person name="Shi R."/>
            <person name="Sims S."/>
            <person name="Singer S.R."/>
            <person name="Sinharoy S."/>
            <person name="Sterck L."/>
            <person name="Viollet A."/>
            <person name="Wang B.B."/>
            <person name="Wang K."/>
            <person name="Wang M."/>
            <person name="Wang X."/>
            <person name="Warfsmann J."/>
            <person name="Weissenbach J."/>
            <person name="White D.D."/>
            <person name="White J.D."/>
            <person name="Wiley G.B."/>
            <person name="Wincker P."/>
            <person name="Xing Y."/>
            <person name="Yang L."/>
            <person name="Yao Z."/>
            <person name="Ying F."/>
            <person name="Zhai J."/>
            <person name="Zhou L."/>
            <person name="Zuber A."/>
            <person name="Denarie J."/>
            <person name="Dixon R.A."/>
            <person name="May G.D."/>
            <person name="Schwartz D.C."/>
            <person name="Rogers J."/>
            <person name="Quetier F."/>
            <person name="Town C.D."/>
            <person name="Roe B.A."/>
        </authorList>
    </citation>
    <scope>NUCLEOTIDE SEQUENCE [LARGE SCALE GENOMIC DNA]</scope>
    <source>
        <strain evidence="1">A17</strain>
        <strain evidence="2 3">cv. Jemalong A17</strain>
    </source>
</reference>
<gene>
    <name evidence="1" type="ordered locus">MTR_8g104770</name>
</gene>
<evidence type="ECO:0000313" key="1">
    <source>
        <dbReference type="EMBL" id="AET05378.1"/>
    </source>
</evidence>
<dbReference type="PANTHER" id="PTHR31286">
    <property type="entry name" value="GLYCINE-RICH CELL WALL STRUCTURAL PROTEIN 1.8-LIKE"/>
    <property type="match status" value="1"/>
</dbReference>
<dbReference type="Proteomes" id="UP000002051">
    <property type="component" value="Chromosome 8"/>
</dbReference>
<reference evidence="2" key="3">
    <citation type="submission" date="2015-04" db="UniProtKB">
        <authorList>
            <consortium name="EnsemblPlants"/>
        </authorList>
    </citation>
    <scope>IDENTIFICATION</scope>
    <source>
        <strain evidence="2">cv. Jemalong A17</strain>
    </source>
</reference>
<dbReference type="OMA" id="CRNIAPF"/>
<sequence>MANPKPAIVPWSFLFDSRDDPPKMQHVSNPKIPKQQKTFAKAVNNVSNIPLSQLPIAVVKGNELEIEIPEEEYETRLETCKHNLHGRVISPKGVQPLTVVALKNRLSTLWKSIGRWGVTSVDKGYYEFVFSSVENVRRVRAINSWDLNPGFLKLFTWSKDFHPSTLKQSTAQVWVKIHGLSQEYWRPKIIFAIASCMGTPLCTNVTTNQNPFERHFGHYVRVLVDIDLTQELRYKVLVERKDYAFLLRWNMRICRNIAPFATVLGTTLKFAKKEILPNMLRIKR</sequence>
<evidence type="ECO:0000313" key="2">
    <source>
        <dbReference type="EnsemblPlants" id="AET05378"/>
    </source>
</evidence>
<dbReference type="AlphaFoldDB" id="G7LAH0"/>
<dbReference type="PANTHER" id="PTHR31286:SF176">
    <property type="entry name" value="DUF4283 DOMAIN PROTEIN"/>
    <property type="match status" value="1"/>
</dbReference>
<proteinExistence type="predicted"/>
<dbReference type="EnsemblPlants" id="AET05378">
    <property type="protein sequence ID" value="AET05378"/>
    <property type="gene ID" value="MTR_8g104770"/>
</dbReference>
<dbReference type="EMBL" id="CM001224">
    <property type="protein sequence ID" value="AET05378.1"/>
    <property type="molecule type" value="Genomic_DNA"/>
</dbReference>
<dbReference type="eggNOG" id="KOG1075">
    <property type="taxonomic scope" value="Eukaryota"/>
</dbReference>
<name>G7LAH0_MEDTR</name>
<dbReference type="STRING" id="3880.G7LAH0"/>
<evidence type="ECO:0000313" key="3">
    <source>
        <dbReference type="Proteomes" id="UP000002051"/>
    </source>
</evidence>
<organism evidence="1 3">
    <name type="scientific">Medicago truncatula</name>
    <name type="common">Barrel medic</name>
    <name type="synonym">Medicago tribuloides</name>
    <dbReference type="NCBI Taxonomy" id="3880"/>
    <lineage>
        <taxon>Eukaryota</taxon>
        <taxon>Viridiplantae</taxon>
        <taxon>Streptophyta</taxon>
        <taxon>Embryophyta</taxon>
        <taxon>Tracheophyta</taxon>
        <taxon>Spermatophyta</taxon>
        <taxon>Magnoliopsida</taxon>
        <taxon>eudicotyledons</taxon>
        <taxon>Gunneridae</taxon>
        <taxon>Pentapetalae</taxon>
        <taxon>rosids</taxon>
        <taxon>fabids</taxon>
        <taxon>Fabales</taxon>
        <taxon>Fabaceae</taxon>
        <taxon>Papilionoideae</taxon>
        <taxon>50 kb inversion clade</taxon>
        <taxon>NPAAA clade</taxon>
        <taxon>Hologalegina</taxon>
        <taxon>IRL clade</taxon>
        <taxon>Trifolieae</taxon>
        <taxon>Medicago</taxon>
    </lineage>
</organism>
<dbReference type="InterPro" id="IPR040256">
    <property type="entry name" value="At4g02000-like"/>
</dbReference>
<reference evidence="1 3" key="2">
    <citation type="journal article" date="2014" name="BMC Genomics">
        <title>An improved genome release (version Mt4.0) for the model legume Medicago truncatula.</title>
        <authorList>
            <person name="Tang H."/>
            <person name="Krishnakumar V."/>
            <person name="Bidwell S."/>
            <person name="Rosen B."/>
            <person name="Chan A."/>
            <person name="Zhou S."/>
            <person name="Gentzbittel L."/>
            <person name="Childs K.L."/>
            <person name="Yandell M."/>
            <person name="Gundlach H."/>
            <person name="Mayer K.F."/>
            <person name="Schwartz D.C."/>
            <person name="Town C.D."/>
        </authorList>
    </citation>
    <scope>GENOME REANNOTATION</scope>
    <source>
        <strain evidence="2 3">cv. Jemalong A17</strain>
    </source>
</reference>
<keyword evidence="3" id="KW-1185">Reference proteome</keyword>
<protein>
    <submittedName>
        <fullName evidence="1">DUF4283 domain protein</fullName>
    </submittedName>
</protein>
<dbReference type="PaxDb" id="3880-AET05378"/>